<keyword evidence="2" id="KW-0472">Membrane</keyword>
<feature type="transmembrane region" description="Helical" evidence="2">
    <location>
        <begin position="207"/>
        <end position="227"/>
    </location>
</feature>
<feature type="domain" description="Acyltransferase 3" evidence="3">
    <location>
        <begin position="106"/>
        <end position="500"/>
    </location>
</feature>
<gene>
    <name evidence="4" type="ORF">TWF694_000126</name>
</gene>
<feature type="transmembrane region" description="Helical" evidence="2">
    <location>
        <begin position="530"/>
        <end position="550"/>
    </location>
</feature>
<dbReference type="PANTHER" id="PTHR23028">
    <property type="entry name" value="ACETYLTRANSFERASE"/>
    <property type="match status" value="1"/>
</dbReference>
<protein>
    <recommendedName>
        <fullName evidence="3">Acyltransferase 3 domain-containing protein</fullName>
    </recommendedName>
</protein>
<keyword evidence="2" id="KW-0812">Transmembrane</keyword>
<dbReference type="GO" id="GO:0016747">
    <property type="term" value="F:acyltransferase activity, transferring groups other than amino-acyl groups"/>
    <property type="evidence" value="ECO:0007669"/>
    <property type="project" value="InterPro"/>
</dbReference>
<evidence type="ECO:0000256" key="1">
    <source>
        <dbReference type="SAM" id="MobiDB-lite"/>
    </source>
</evidence>
<dbReference type="InterPro" id="IPR002656">
    <property type="entry name" value="Acyl_transf_3_dom"/>
</dbReference>
<reference evidence="4 5" key="1">
    <citation type="submission" date="2019-10" db="EMBL/GenBank/DDBJ databases">
        <authorList>
            <person name="Palmer J.M."/>
        </authorList>
    </citation>
    <scope>NUCLEOTIDE SEQUENCE [LARGE SCALE GENOMIC DNA]</scope>
    <source>
        <strain evidence="4 5">TWF694</strain>
    </source>
</reference>
<accession>A0AAV9XUD8</accession>
<proteinExistence type="predicted"/>
<evidence type="ECO:0000256" key="2">
    <source>
        <dbReference type="SAM" id="Phobius"/>
    </source>
</evidence>
<organism evidence="4 5">
    <name type="scientific">Orbilia ellipsospora</name>
    <dbReference type="NCBI Taxonomy" id="2528407"/>
    <lineage>
        <taxon>Eukaryota</taxon>
        <taxon>Fungi</taxon>
        <taxon>Dikarya</taxon>
        <taxon>Ascomycota</taxon>
        <taxon>Pezizomycotina</taxon>
        <taxon>Orbiliomycetes</taxon>
        <taxon>Orbiliales</taxon>
        <taxon>Orbiliaceae</taxon>
        <taxon>Orbilia</taxon>
    </lineage>
</organism>
<keyword evidence="2" id="KW-1133">Transmembrane helix</keyword>
<name>A0AAV9XUD8_9PEZI</name>
<dbReference type="AlphaFoldDB" id="A0AAV9XUD8"/>
<evidence type="ECO:0000313" key="5">
    <source>
        <dbReference type="Proteomes" id="UP001365542"/>
    </source>
</evidence>
<evidence type="ECO:0000259" key="3">
    <source>
        <dbReference type="Pfam" id="PF01757"/>
    </source>
</evidence>
<comment type="caution">
    <text evidence="4">The sequence shown here is derived from an EMBL/GenBank/DDBJ whole genome shotgun (WGS) entry which is preliminary data.</text>
</comment>
<dbReference type="Pfam" id="PF01757">
    <property type="entry name" value="Acyl_transf_3"/>
    <property type="match status" value="1"/>
</dbReference>
<feature type="region of interest" description="Disordered" evidence="1">
    <location>
        <begin position="1"/>
        <end position="24"/>
    </location>
</feature>
<dbReference type="InterPro" id="IPR050879">
    <property type="entry name" value="Acyltransferase_3"/>
</dbReference>
<feature type="transmembrane region" description="Helical" evidence="2">
    <location>
        <begin position="322"/>
        <end position="345"/>
    </location>
</feature>
<evidence type="ECO:0000313" key="4">
    <source>
        <dbReference type="EMBL" id="KAK6543378.1"/>
    </source>
</evidence>
<feature type="transmembrane region" description="Helical" evidence="2">
    <location>
        <begin position="375"/>
        <end position="394"/>
    </location>
</feature>
<feature type="compositionally biased region" description="Low complexity" evidence="1">
    <location>
        <begin position="1"/>
        <end position="21"/>
    </location>
</feature>
<dbReference type="EMBL" id="JAVHJO010000001">
    <property type="protein sequence ID" value="KAK6543378.1"/>
    <property type="molecule type" value="Genomic_DNA"/>
</dbReference>
<feature type="region of interest" description="Disordered" evidence="1">
    <location>
        <begin position="37"/>
        <end position="56"/>
    </location>
</feature>
<dbReference type="PANTHER" id="PTHR23028:SF134">
    <property type="entry name" value="PUTATIVE (AFU_ORTHOLOGUE AFUA_4G08520)-RELATED"/>
    <property type="match status" value="1"/>
</dbReference>
<sequence length="574" mass="65566">MPKLLVPDDPPSASSAWALSPIDGENSSYRLSEETLLNPRDGDYDSNNNPNLKDFDSSPISTSRKFGLLPRLRQFLANITLFILPSFISCYFSSKPHKPEKLAPTAWLDGLRGLACVSVVVHHNIYEYTKALEWPYDSLDNTRYIQLPIVRLIHFGPPMVKIFFIISGFVLTVKAVKLTRVPRSASIDGAALFQNLSSSIWKRYLRLYIPCAAGFVICAAMISMGWMESIPYRTRPGWVTGSVERRPPTMNTTIEQFQYAVEDFYSFAVDVTLFNNRSKSYSTDGHLWTIPVEFNCSIQLFLLVAGCCALKRWLRIYIILPIIYTVLLIHGSWGFALFVFGYFLAELHADYLANNTPNLPTNKVTSTLASSSSSVLARLLRICLMIIGLWLISYPRKIPHPDRMEYTTSYQFIIKWTPVAYHLQTAKRLGSTHEFWHSVGAMILVWTIMYSPRVKKFLCHSIIQYFGKISFALYIMHAHVHHSVGYAVVLNGLKRAGIWIFDEKTEKWGLFKIMKGPEGEAIKAAMDGRWNFVIVAGFLCVTFPVTVWWADLFWRGVDAQSVRFLRWVEGKIRR</sequence>
<feature type="transmembrane region" description="Helical" evidence="2">
    <location>
        <begin position="288"/>
        <end position="310"/>
    </location>
</feature>
<dbReference type="Proteomes" id="UP001365542">
    <property type="component" value="Unassembled WGS sequence"/>
</dbReference>
<keyword evidence="5" id="KW-1185">Reference proteome</keyword>
<feature type="transmembrane region" description="Helical" evidence="2">
    <location>
        <begin position="152"/>
        <end position="173"/>
    </location>
</feature>